<protein>
    <submittedName>
        <fullName evidence="1">Uncharacterized protein</fullName>
    </submittedName>
</protein>
<dbReference type="Proteomes" id="UP000269154">
    <property type="component" value="Unassembled WGS sequence"/>
</dbReference>
<organism evidence="1 2">
    <name type="scientific">Okeania hirsuta</name>
    <dbReference type="NCBI Taxonomy" id="1458930"/>
    <lineage>
        <taxon>Bacteria</taxon>
        <taxon>Bacillati</taxon>
        <taxon>Cyanobacteriota</taxon>
        <taxon>Cyanophyceae</taxon>
        <taxon>Oscillatoriophycideae</taxon>
        <taxon>Oscillatoriales</taxon>
        <taxon>Microcoleaceae</taxon>
        <taxon>Okeania</taxon>
    </lineage>
</organism>
<sequence length="146" mass="17415">MFFRQTRLQKPSTCRAARLDEESNVQRITPRRKKKTFLSELNRQRVWKVQALGLMTEAGVIPIKDQIGSPDDPFEVPKWIIQQLEEAELWERFEAYPLMYKRLKIGWISEASKYRPEESQRRLNYLIKMTGKDKMYGTIPEIPGYY</sequence>
<evidence type="ECO:0000313" key="1">
    <source>
        <dbReference type="EMBL" id="RQH25081.1"/>
    </source>
</evidence>
<gene>
    <name evidence="1" type="ORF">D5R40_29470</name>
</gene>
<keyword evidence="2" id="KW-1185">Reference proteome</keyword>
<dbReference type="OrthoDB" id="9796999at2"/>
<comment type="caution">
    <text evidence="1">The sequence shown here is derived from an EMBL/GenBank/DDBJ whole genome shotgun (WGS) entry which is preliminary data.</text>
</comment>
<proteinExistence type="predicted"/>
<name>A0A3N6PGY2_9CYAN</name>
<dbReference type="AlphaFoldDB" id="A0A3N6PGY2"/>
<reference evidence="1 2" key="1">
    <citation type="journal article" date="2018" name="ACS Chem. Biol.">
        <title>Ketoreductase domain dysfunction expands chemodiversity: malyngamide biosynthesis in the cyanobacterium Okeania hirsuta.</title>
        <authorList>
            <person name="Moss N.A."/>
            <person name="Leao T."/>
            <person name="Rankin M."/>
            <person name="McCullough T.M."/>
            <person name="Qu P."/>
            <person name="Korobeynikov A."/>
            <person name="Smith J.L."/>
            <person name="Gerwick L."/>
            <person name="Gerwick W.H."/>
        </authorList>
    </citation>
    <scope>NUCLEOTIDE SEQUENCE [LARGE SCALE GENOMIC DNA]</scope>
    <source>
        <strain evidence="1 2">PAB10Feb10-1</strain>
    </source>
</reference>
<accession>A0A3N6PGY2</accession>
<evidence type="ECO:0000313" key="2">
    <source>
        <dbReference type="Proteomes" id="UP000269154"/>
    </source>
</evidence>
<dbReference type="EMBL" id="RCBY01000310">
    <property type="protein sequence ID" value="RQH25081.1"/>
    <property type="molecule type" value="Genomic_DNA"/>
</dbReference>